<evidence type="ECO:0000256" key="2">
    <source>
        <dbReference type="ARBA" id="ARBA00022771"/>
    </source>
</evidence>
<dbReference type="PANTHER" id="PTHR24082">
    <property type="entry name" value="NUCLEAR HORMONE RECEPTOR"/>
    <property type="match status" value="1"/>
</dbReference>
<evidence type="ECO:0000256" key="4">
    <source>
        <dbReference type="ARBA" id="ARBA00023015"/>
    </source>
</evidence>
<keyword evidence="7" id="KW-0675">Receptor</keyword>
<name>A0ABM1A6K1_APLCA</name>
<feature type="region of interest" description="Disordered" evidence="8">
    <location>
        <begin position="163"/>
        <end position="191"/>
    </location>
</feature>
<keyword evidence="4" id="KW-0805">Transcription regulation</keyword>
<keyword evidence="3" id="KW-0862">Zinc</keyword>
<evidence type="ECO:0000256" key="3">
    <source>
        <dbReference type="ARBA" id="ARBA00022833"/>
    </source>
</evidence>
<evidence type="ECO:0000313" key="11">
    <source>
        <dbReference type="RefSeq" id="XP_012941798.1"/>
    </source>
</evidence>
<dbReference type="InterPro" id="IPR000536">
    <property type="entry name" value="Nucl_hrmn_rcpt_lig-bd"/>
</dbReference>
<dbReference type="InterPro" id="IPR050234">
    <property type="entry name" value="Nuclear_hormone_rcpt_NR1"/>
</dbReference>
<feature type="compositionally biased region" description="Low complexity" evidence="8">
    <location>
        <begin position="111"/>
        <end position="127"/>
    </location>
</feature>
<dbReference type="SMART" id="SM00430">
    <property type="entry name" value="HOLI"/>
    <property type="match status" value="1"/>
</dbReference>
<proteinExistence type="predicted"/>
<feature type="domain" description="NR LBD" evidence="9">
    <location>
        <begin position="285"/>
        <end position="554"/>
    </location>
</feature>
<evidence type="ECO:0000256" key="1">
    <source>
        <dbReference type="ARBA" id="ARBA00022723"/>
    </source>
</evidence>
<evidence type="ECO:0000256" key="8">
    <source>
        <dbReference type="SAM" id="MobiDB-lite"/>
    </source>
</evidence>
<dbReference type="Pfam" id="PF00104">
    <property type="entry name" value="Hormone_recep"/>
    <property type="match status" value="1"/>
</dbReference>
<evidence type="ECO:0000256" key="7">
    <source>
        <dbReference type="ARBA" id="ARBA00023170"/>
    </source>
</evidence>
<keyword evidence="5" id="KW-0238">DNA-binding</keyword>
<evidence type="ECO:0000313" key="10">
    <source>
        <dbReference type="Proteomes" id="UP000694888"/>
    </source>
</evidence>
<organism evidence="10 11">
    <name type="scientific">Aplysia californica</name>
    <name type="common">California sea hare</name>
    <dbReference type="NCBI Taxonomy" id="6500"/>
    <lineage>
        <taxon>Eukaryota</taxon>
        <taxon>Metazoa</taxon>
        <taxon>Spiralia</taxon>
        <taxon>Lophotrochozoa</taxon>
        <taxon>Mollusca</taxon>
        <taxon>Gastropoda</taxon>
        <taxon>Heterobranchia</taxon>
        <taxon>Euthyneura</taxon>
        <taxon>Tectipleura</taxon>
        <taxon>Aplysiida</taxon>
        <taxon>Aplysioidea</taxon>
        <taxon>Aplysiidae</taxon>
        <taxon>Aplysia</taxon>
    </lineage>
</organism>
<keyword evidence="6" id="KW-0804">Transcription</keyword>
<dbReference type="Gene3D" id="1.10.565.10">
    <property type="entry name" value="Retinoid X Receptor"/>
    <property type="match status" value="1"/>
</dbReference>
<dbReference type="RefSeq" id="XP_012941798.1">
    <property type="nucleotide sequence ID" value="XM_013086344.1"/>
</dbReference>
<dbReference type="PROSITE" id="PS51843">
    <property type="entry name" value="NR_LBD"/>
    <property type="match status" value="1"/>
</dbReference>
<protein>
    <submittedName>
        <fullName evidence="11">Uncharacterized protein LOC101863457</fullName>
    </submittedName>
</protein>
<evidence type="ECO:0000256" key="5">
    <source>
        <dbReference type="ARBA" id="ARBA00023125"/>
    </source>
</evidence>
<dbReference type="GeneID" id="101863457"/>
<sequence length="558" mass="63292">MSKSAIRVGRYTHEARTKNIIEVKILHEHTEEDATSDGRTPASVSSENLAFFRRQQQEMEERRQLQIKLQRQHYLLQREHKQRHSDVAKTESNKSSSTSGQSGADETTLPSSSSSSSSSSSTTTSSSLEKHLKPSYKRVHPTKILDIDIFSGLDDILNDSIRENPDAKKRNTSVVSGSPHPDSPGEALSSSTAHLDRAVLPSTSNSALVCRELLSSSPSSSSSSGDEEEAAVALRERLEEALRETSVFNGHVLLKDHLGLLENFQKINVSRTRLELPLFRSTADHLDCIIQTLVENHNKLILVSTYFPDKYISDKAHTHLEHYHLRQKIFGDLPMVPQDDYVDIYKKTGLDVDGRVNLIKVHVGYFEAFLRRLIRFAKTIPGFKNLPLNDQSQLIKCGRSDFWYLGAYRGFQAALNTAIFPNGRCFHRSDLNRMFSPELIDAIFKVSSRWQSDHVMSAEEMVILKTLQLTLSDRCQVSDPKPIEDIQNLLMCCLEHLMRRNHRGEDHSPLIGHALNRLTTVRPLSHLEYANIAKNKLLKEFYTKRPLIKEVLDFDTDV</sequence>
<reference evidence="11" key="1">
    <citation type="submission" date="2025-08" db="UniProtKB">
        <authorList>
            <consortium name="RefSeq"/>
        </authorList>
    </citation>
    <scope>IDENTIFICATION</scope>
</reference>
<gene>
    <name evidence="11" type="primary">LOC101863457</name>
</gene>
<accession>A0ABM1A6K1</accession>
<feature type="region of interest" description="Disordered" evidence="8">
    <location>
        <begin position="79"/>
        <end position="134"/>
    </location>
</feature>
<dbReference type="Proteomes" id="UP000694888">
    <property type="component" value="Unplaced"/>
</dbReference>
<keyword evidence="1" id="KW-0479">Metal-binding</keyword>
<dbReference type="SUPFAM" id="SSF48508">
    <property type="entry name" value="Nuclear receptor ligand-binding domain"/>
    <property type="match status" value="1"/>
</dbReference>
<feature type="compositionally biased region" description="Basic and acidic residues" evidence="8">
    <location>
        <begin position="79"/>
        <end position="92"/>
    </location>
</feature>
<evidence type="ECO:0000259" key="9">
    <source>
        <dbReference type="PROSITE" id="PS51843"/>
    </source>
</evidence>
<keyword evidence="10" id="KW-1185">Reference proteome</keyword>
<evidence type="ECO:0000256" key="6">
    <source>
        <dbReference type="ARBA" id="ARBA00023163"/>
    </source>
</evidence>
<feature type="compositionally biased region" description="Low complexity" evidence="8">
    <location>
        <begin position="93"/>
        <end position="102"/>
    </location>
</feature>
<keyword evidence="2" id="KW-0863">Zinc-finger</keyword>
<dbReference type="InterPro" id="IPR035500">
    <property type="entry name" value="NHR-like_dom_sf"/>
</dbReference>